<dbReference type="AlphaFoldDB" id="A0A1E7FJL5"/>
<feature type="compositionally biased region" description="Polar residues" evidence="1">
    <location>
        <begin position="391"/>
        <end position="400"/>
    </location>
</feature>
<organism evidence="2 3">
    <name type="scientific">Fragilariopsis cylindrus CCMP1102</name>
    <dbReference type="NCBI Taxonomy" id="635003"/>
    <lineage>
        <taxon>Eukaryota</taxon>
        <taxon>Sar</taxon>
        <taxon>Stramenopiles</taxon>
        <taxon>Ochrophyta</taxon>
        <taxon>Bacillariophyta</taxon>
        <taxon>Bacillariophyceae</taxon>
        <taxon>Bacillariophycidae</taxon>
        <taxon>Bacillariales</taxon>
        <taxon>Bacillariaceae</taxon>
        <taxon>Fragilariopsis</taxon>
    </lineage>
</organism>
<accession>A0A1E7FJL5</accession>
<gene>
    <name evidence="2" type="ORF">FRACYDRAFT_236647</name>
</gene>
<dbReference type="OrthoDB" id="54976at2759"/>
<dbReference type="EMBL" id="KV784356">
    <property type="protein sequence ID" value="OEU18370.1"/>
    <property type="molecule type" value="Genomic_DNA"/>
</dbReference>
<feature type="region of interest" description="Disordered" evidence="1">
    <location>
        <begin position="385"/>
        <end position="428"/>
    </location>
</feature>
<name>A0A1E7FJL5_9STRA</name>
<evidence type="ECO:0000313" key="3">
    <source>
        <dbReference type="Proteomes" id="UP000095751"/>
    </source>
</evidence>
<dbReference type="KEGG" id="fcy:FRACYDRAFT_236647"/>
<evidence type="ECO:0000313" key="2">
    <source>
        <dbReference type="EMBL" id="OEU18370.1"/>
    </source>
</evidence>
<keyword evidence="3" id="KW-1185">Reference proteome</keyword>
<sequence length="428" mass="50521">MHSSNNNNNEYAYEYTYEYEQRMHQHLWSTEGRTFLSFLGRKCDLPSYVENKIVEEKIYGRIPVSAFLTKVRTYIQELFFKEDDAELSGEGTMTIEVERQYEAAIRLFPDILSEKKHDMYPIQWISMRRGEDDEYNLRRLSLIPLVTKLGIELHPFDNQLRLFTDYIGMNVLHLLRCYYSENNHVKNELLDNCFLSILNQLRDDNHFRKEDIRRYIGNMFSSINFGYFSEKILRYFIDWDPISLSMPCQPEDRKGFLPVHWSISRNDGMRQFNLVLEAGLKYFPEKVGFIFSECTQQKKENNVVTISSFQLACNKYGQEKVTNEVVDRLLVSAVIDESIQLDNLYVLLHNDPTAALLRLQQRQQQQQQLQVDTVYSNINYDATNTNTSTSKLNSMMPLNSHNHDIQPSKRKKRKHSSGSSSDDRRRKK</sequence>
<evidence type="ECO:0000256" key="1">
    <source>
        <dbReference type="SAM" id="MobiDB-lite"/>
    </source>
</evidence>
<dbReference type="InParanoid" id="A0A1E7FJL5"/>
<protein>
    <submittedName>
        <fullName evidence="2">Uncharacterized protein</fullName>
    </submittedName>
</protein>
<reference evidence="2 3" key="1">
    <citation type="submission" date="2016-09" db="EMBL/GenBank/DDBJ databases">
        <title>Extensive genetic diversity and differential bi-allelic expression allows diatom success in the polar Southern Ocean.</title>
        <authorList>
            <consortium name="DOE Joint Genome Institute"/>
            <person name="Mock T."/>
            <person name="Otillar R.P."/>
            <person name="Strauss J."/>
            <person name="Dupont C."/>
            <person name="Frickenhaus S."/>
            <person name="Maumus F."/>
            <person name="Mcmullan M."/>
            <person name="Sanges R."/>
            <person name="Schmutz J."/>
            <person name="Toseland A."/>
            <person name="Valas R."/>
            <person name="Veluchamy A."/>
            <person name="Ward B.J."/>
            <person name="Allen A."/>
            <person name="Barry K."/>
            <person name="Falciatore A."/>
            <person name="Ferrante M."/>
            <person name="Fortunato A.E."/>
            <person name="Gloeckner G."/>
            <person name="Gruber A."/>
            <person name="Hipkin R."/>
            <person name="Janech M."/>
            <person name="Kroth P."/>
            <person name="Leese F."/>
            <person name="Lindquist E."/>
            <person name="Lyon B.R."/>
            <person name="Martin J."/>
            <person name="Mayer C."/>
            <person name="Parker M."/>
            <person name="Quesneville H."/>
            <person name="Raymond J."/>
            <person name="Uhlig C."/>
            <person name="Valentin K.U."/>
            <person name="Worden A.Z."/>
            <person name="Armbrust E.V."/>
            <person name="Bowler C."/>
            <person name="Green B."/>
            <person name="Moulton V."/>
            <person name="Van Oosterhout C."/>
            <person name="Grigoriev I."/>
        </authorList>
    </citation>
    <scope>NUCLEOTIDE SEQUENCE [LARGE SCALE GENOMIC DNA]</scope>
    <source>
        <strain evidence="2 3">CCMP1102</strain>
    </source>
</reference>
<proteinExistence type="predicted"/>
<dbReference type="Proteomes" id="UP000095751">
    <property type="component" value="Unassembled WGS sequence"/>
</dbReference>